<comment type="catalytic activity">
    <reaction evidence="1">
        <text>Thiol-dependent hydrolysis of ester, thioester, amide, peptide and isopeptide bonds formed by the C-terminal Gly of ubiquitin (a 76-residue protein attached to proteins as an intracellular targeting signal).</text>
        <dbReference type="EC" id="3.4.19.12"/>
    </reaction>
</comment>
<dbReference type="InterPro" id="IPR018200">
    <property type="entry name" value="USP_CS"/>
</dbReference>
<keyword evidence="5" id="KW-0833">Ubl conjugation pathway</keyword>
<evidence type="ECO:0000256" key="7">
    <source>
        <dbReference type="ARBA" id="ARBA00022807"/>
    </source>
</evidence>
<dbReference type="PANTHER" id="PTHR24006">
    <property type="entry name" value="UBIQUITIN CARBOXYL-TERMINAL HYDROLASE"/>
    <property type="match status" value="1"/>
</dbReference>
<dbReference type="PROSITE" id="PS50235">
    <property type="entry name" value="USP_3"/>
    <property type="match status" value="1"/>
</dbReference>
<comment type="caution">
    <text evidence="10">The sequence shown here is derived from an EMBL/GenBank/DDBJ whole genome shotgun (WGS) entry which is preliminary data.</text>
</comment>
<dbReference type="Gene3D" id="3.90.70.10">
    <property type="entry name" value="Cysteine proteinases"/>
    <property type="match status" value="2"/>
</dbReference>
<evidence type="ECO:0000313" key="11">
    <source>
        <dbReference type="Proteomes" id="UP001437256"/>
    </source>
</evidence>
<feature type="compositionally biased region" description="Acidic residues" evidence="8">
    <location>
        <begin position="680"/>
        <end position="692"/>
    </location>
</feature>
<feature type="compositionally biased region" description="Low complexity" evidence="8">
    <location>
        <begin position="548"/>
        <end position="557"/>
    </location>
</feature>
<feature type="compositionally biased region" description="Acidic residues" evidence="8">
    <location>
        <begin position="858"/>
        <end position="867"/>
    </location>
</feature>
<dbReference type="Pfam" id="PF00443">
    <property type="entry name" value="UCH"/>
    <property type="match status" value="1"/>
</dbReference>
<feature type="region of interest" description="Disordered" evidence="8">
    <location>
        <begin position="371"/>
        <end position="579"/>
    </location>
</feature>
<feature type="compositionally biased region" description="Basic and acidic residues" evidence="8">
    <location>
        <begin position="371"/>
        <end position="381"/>
    </location>
</feature>
<organism evidence="10 11">
    <name type="scientific">Marasmius tenuissimus</name>
    <dbReference type="NCBI Taxonomy" id="585030"/>
    <lineage>
        <taxon>Eukaryota</taxon>
        <taxon>Fungi</taxon>
        <taxon>Dikarya</taxon>
        <taxon>Basidiomycota</taxon>
        <taxon>Agaricomycotina</taxon>
        <taxon>Agaricomycetes</taxon>
        <taxon>Agaricomycetidae</taxon>
        <taxon>Agaricales</taxon>
        <taxon>Marasmiineae</taxon>
        <taxon>Marasmiaceae</taxon>
        <taxon>Marasmius</taxon>
    </lineage>
</organism>
<evidence type="ECO:0000259" key="9">
    <source>
        <dbReference type="PROSITE" id="PS50235"/>
    </source>
</evidence>
<proteinExistence type="inferred from homology"/>
<keyword evidence="6" id="KW-0378">Hydrolase</keyword>
<dbReference type="Proteomes" id="UP001437256">
    <property type="component" value="Unassembled WGS sequence"/>
</dbReference>
<evidence type="ECO:0000256" key="8">
    <source>
        <dbReference type="SAM" id="MobiDB-lite"/>
    </source>
</evidence>
<dbReference type="InterPro" id="IPR001394">
    <property type="entry name" value="Peptidase_C19_UCH"/>
</dbReference>
<feature type="region of interest" description="Disordered" evidence="8">
    <location>
        <begin position="671"/>
        <end position="909"/>
    </location>
</feature>
<dbReference type="EMBL" id="JBBXMP010000164">
    <property type="protein sequence ID" value="KAL0060713.1"/>
    <property type="molecule type" value="Genomic_DNA"/>
</dbReference>
<feature type="compositionally biased region" description="Basic and acidic residues" evidence="8">
    <location>
        <begin position="390"/>
        <end position="425"/>
    </location>
</feature>
<dbReference type="InterPro" id="IPR050164">
    <property type="entry name" value="Peptidase_C19"/>
</dbReference>
<evidence type="ECO:0000256" key="3">
    <source>
        <dbReference type="ARBA" id="ARBA00012759"/>
    </source>
</evidence>
<evidence type="ECO:0000256" key="1">
    <source>
        <dbReference type="ARBA" id="ARBA00000707"/>
    </source>
</evidence>
<keyword evidence="7" id="KW-0788">Thiol protease</keyword>
<feature type="compositionally biased region" description="Polar residues" evidence="8">
    <location>
        <begin position="809"/>
        <end position="830"/>
    </location>
</feature>
<name>A0ABR2ZH84_9AGAR</name>
<comment type="similarity">
    <text evidence="2">Belongs to the peptidase C19 family.</text>
</comment>
<feature type="compositionally biased region" description="Basic and acidic residues" evidence="8">
    <location>
        <begin position="440"/>
        <end position="450"/>
    </location>
</feature>
<dbReference type="InterPro" id="IPR038765">
    <property type="entry name" value="Papain-like_cys_pep_sf"/>
</dbReference>
<feature type="region of interest" description="Disordered" evidence="8">
    <location>
        <begin position="332"/>
        <end position="359"/>
    </location>
</feature>
<gene>
    <name evidence="10" type="ORF">AAF712_012493</name>
</gene>
<evidence type="ECO:0000256" key="4">
    <source>
        <dbReference type="ARBA" id="ARBA00022670"/>
    </source>
</evidence>
<reference evidence="10 11" key="1">
    <citation type="submission" date="2024-05" db="EMBL/GenBank/DDBJ databases">
        <title>A draft genome resource for the thread blight pathogen Marasmius tenuissimus strain MS-2.</title>
        <authorList>
            <person name="Yulfo-Soto G.E."/>
            <person name="Baruah I.K."/>
            <person name="Amoako-Attah I."/>
            <person name="Bukari Y."/>
            <person name="Meinhardt L.W."/>
            <person name="Bailey B.A."/>
            <person name="Cohen S.P."/>
        </authorList>
    </citation>
    <scope>NUCLEOTIDE SEQUENCE [LARGE SCALE GENOMIC DNA]</scope>
    <source>
        <strain evidence="10 11">MS-2</strain>
    </source>
</reference>
<dbReference type="EC" id="3.4.19.12" evidence="3"/>
<feature type="compositionally biased region" description="Low complexity" evidence="8">
    <location>
        <begin position="605"/>
        <end position="615"/>
    </location>
</feature>
<feature type="compositionally biased region" description="Low complexity" evidence="8">
    <location>
        <begin position="710"/>
        <end position="739"/>
    </location>
</feature>
<dbReference type="PROSITE" id="PS00972">
    <property type="entry name" value="USP_1"/>
    <property type="match status" value="1"/>
</dbReference>
<feature type="region of interest" description="Disordered" evidence="8">
    <location>
        <begin position="184"/>
        <end position="218"/>
    </location>
</feature>
<feature type="compositionally biased region" description="Low complexity" evidence="8">
    <location>
        <begin position="204"/>
        <end position="217"/>
    </location>
</feature>
<protein>
    <recommendedName>
        <fullName evidence="3">ubiquitinyl hydrolase 1</fullName>
        <ecNumber evidence="3">3.4.19.12</ecNumber>
    </recommendedName>
</protein>
<dbReference type="PROSITE" id="PS00973">
    <property type="entry name" value="USP_2"/>
    <property type="match status" value="1"/>
</dbReference>
<evidence type="ECO:0000256" key="2">
    <source>
        <dbReference type="ARBA" id="ARBA00009085"/>
    </source>
</evidence>
<sequence length="1079" mass="118620">MKKSKAPTPQELYRSRKQQEEQEKQAYLPPGLINHGNTCFMNSVLQGLIATRLLSNLILFEPIPLDVQHHSNNVLVSQRSPQLTNGHTWAGTHQRDRVEGMPIGDVFVNLMQRAWGVQKNRGRESLSPRQLLMALGSKYDQYLDFAQQDAHEFLRILLDAMRMEEFDVIKKRQPPAARRTIRRRTTIIPARPSSVAPHPHANDTQTPQSQPSFPQTSAEDELPLMSFSDMLFGGRLTSVLVCQKCKHISHTYEDFNDLSLSIKAEDYAKEKKRDRLKKLAKKMGMGLGRSGTLKPGVFTGSDSPSSSPEARVVSAPVPQQAPAGLTVEASAAHNSGLRSSSVPPSPSPMVEYQEPPLFIDSRRRSFDNIRPVEPDEAKQESDSEDGELVVVEHSEPPTPDERKIEFAKDPEREDKAKKGWGEKLGRRLSMTVGGLGRSGSVKDKEKDKEKRRSRSRTRTSNDGAASLTKSSTSESSEVSGPEIRLSPPTTTLSPNRRRVSEEIPRGDLDETIRPQDRGKPRAHSDVSEDGKLNLKEKISTPAPQAEISSSTASSSVSLPKFPNIQRAKSPKPPKPSRAETEYLRQILADVTTSSSHNFPHFPGFSNGSAPSTGAPPSSPPDNNSWFMKLGLPLPSVEECLKMFTAVEVLDGENMVGCRTCWKIANGCYEPRVGQVNGKEDDGDDSDDEDDTKDEPLPLSPVVEASQPRPSTSSLVTTETTSSSSTATTTPATSVTSLPSHNRTPSASDSEVRVAPKGPRPPLSLLRSQSQGLPNGTAVPIISTTDTSLERPISPSPLTARPNGIGFPSLINNHTADPTSPRPQYTLPQSTDSKESLLSIPTRRSRKNSASDDGLISTTEDESSDPDSDVSQTISFTSSVSSAPSSASSIPPNPHSVPKPKKSKPPKPTIMRPAFKRYLIATPPPILVIHLKRFQQISKMPIPMMSFSSGFKKLDDYVAFPEHLDLTPFLAPKKEDFGLGKKGGEKVKDLPKERRKDKERCIYRLYAVVVHIGNMLGGHYIAYTALPQEERVSGSTRLDDESKGPPAPRQWAYISDTVVRLTTLEEVLKAKAYICLYERV</sequence>
<evidence type="ECO:0000256" key="5">
    <source>
        <dbReference type="ARBA" id="ARBA00022786"/>
    </source>
</evidence>
<evidence type="ECO:0000313" key="10">
    <source>
        <dbReference type="EMBL" id="KAL0060713.1"/>
    </source>
</evidence>
<feature type="region of interest" description="Disordered" evidence="8">
    <location>
        <begin position="287"/>
        <end position="316"/>
    </location>
</feature>
<feature type="region of interest" description="Disordered" evidence="8">
    <location>
        <begin position="1"/>
        <end position="24"/>
    </location>
</feature>
<accession>A0ABR2ZH84</accession>
<dbReference type="InterPro" id="IPR028889">
    <property type="entry name" value="USP"/>
</dbReference>
<evidence type="ECO:0000256" key="6">
    <source>
        <dbReference type="ARBA" id="ARBA00022801"/>
    </source>
</evidence>
<dbReference type="PANTHER" id="PTHR24006:SF888">
    <property type="entry name" value="UBIQUITIN CARBOXYL-TERMINAL HYDROLASE 30"/>
    <property type="match status" value="1"/>
</dbReference>
<dbReference type="SUPFAM" id="SSF54001">
    <property type="entry name" value="Cysteine proteinases"/>
    <property type="match status" value="1"/>
</dbReference>
<feature type="compositionally biased region" description="Low complexity" evidence="8">
    <location>
        <begin position="466"/>
        <end position="479"/>
    </location>
</feature>
<feature type="compositionally biased region" description="Basic and acidic residues" evidence="8">
    <location>
        <begin position="498"/>
        <end position="538"/>
    </location>
</feature>
<keyword evidence="11" id="KW-1185">Reference proteome</keyword>
<feature type="compositionally biased region" description="Low complexity" evidence="8">
    <location>
        <begin position="868"/>
        <end position="889"/>
    </location>
</feature>
<keyword evidence="4" id="KW-0645">Protease</keyword>
<feature type="domain" description="USP" evidence="9">
    <location>
        <begin position="30"/>
        <end position="1079"/>
    </location>
</feature>
<feature type="region of interest" description="Disordered" evidence="8">
    <location>
        <begin position="594"/>
        <end position="621"/>
    </location>
</feature>
<feature type="compositionally biased region" description="Basic and acidic residues" evidence="8">
    <location>
        <begin position="13"/>
        <end position="24"/>
    </location>
</feature>